<dbReference type="AlphaFoldDB" id="A0A4R7VHV9"/>
<evidence type="ECO:0000313" key="2">
    <source>
        <dbReference type="Proteomes" id="UP000294927"/>
    </source>
</evidence>
<dbReference type="EMBL" id="SOCP01000008">
    <property type="protein sequence ID" value="TDV48668.1"/>
    <property type="molecule type" value="Genomic_DNA"/>
</dbReference>
<proteinExistence type="predicted"/>
<dbReference type="Proteomes" id="UP000294927">
    <property type="component" value="Unassembled WGS sequence"/>
</dbReference>
<accession>A0A4R7VHV9</accession>
<dbReference type="RefSeq" id="WP_133904725.1">
    <property type="nucleotide sequence ID" value="NZ_SOCP01000008.1"/>
</dbReference>
<organism evidence="1 2">
    <name type="scientific">Actinophytocola oryzae</name>
    <dbReference type="NCBI Taxonomy" id="502181"/>
    <lineage>
        <taxon>Bacteria</taxon>
        <taxon>Bacillati</taxon>
        <taxon>Actinomycetota</taxon>
        <taxon>Actinomycetes</taxon>
        <taxon>Pseudonocardiales</taxon>
        <taxon>Pseudonocardiaceae</taxon>
    </lineage>
</organism>
<name>A0A4R7VHV9_9PSEU</name>
<keyword evidence="2" id="KW-1185">Reference proteome</keyword>
<reference evidence="1 2" key="1">
    <citation type="submission" date="2019-03" db="EMBL/GenBank/DDBJ databases">
        <title>Genomic Encyclopedia of Archaeal and Bacterial Type Strains, Phase II (KMG-II): from individual species to whole genera.</title>
        <authorList>
            <person name="Goeker M."/>
        </authorList>
    </citation>
    <scope>NUCLEOTIDE SEQUENCE [LARGE SCALE GENOMIC DNA]</scope>
    <source>
        <strain evidence="1 2">DSM 45499</strain>
    </source>
</reference>
<comment type="caution">
    <text evidence="1">The sequence shown here is derived from an EMBL/GenBank/DDBJ whole genome shotgun (WGS) entry which is preliminary data.</text>
</comment>
<gene>
    <name evidence="1" type="ORF">CLV71_10828</name>
</gene>
<sequence>MTLITWDRLGAEIICVFPPWQITWIRDAAAEYCDRARPDDGSMAANKVRDLVHRLLDDLPRAGGVMVFRHWGHRFAWACVLNELRAMREGMPDEDVASWLAYVIEFLVAVGNDGSTVPAGS</sequence>
<protein>
    <submittedName>
        <fullName evidence="1">Uncharacterized protein</fullName>
    </submittedName>
</protein>
<evidence type="ECO:0000313" key="1">
    <source>
        <dbReference type="EMBL" id="TDV48668.1"/>
    </source>
</evidence>